<dbReference type="EMBL" id="QWEG01000012">
    <property type="protein sequence ID" value="RHW36058.1"/>
    <property type="molecule type" value="Genomic_DNA"/>
</dbReference>
<dbReference type="Proteomes" id="UP000284416">
    <property type="component" value="Unassembled WGS sequence"/>
</dbReference>
<gene>
    <name evidence="1" type="ORF">D1B31_18440</name>
</gene>
<sequence length="109" mass="12524">MIIENRYIEEKKEVLKLKKLGFNIRTVENDEDDNNSINLEGVAEDEIDLISQSIQTLIKQLELCDICGGDQERFENEMKKIITAVLYNYQNAGLSNNFHKTNNSILSNS</sequence>
<organism evidence="1 2">
    <name type="scientific">Neobacillus notoginsengisoli</name>
    <dbReference type="NCBI Taxonomy" id="1578198"/>
    <lineage>
        <taxon>Bacteria</taxon>
        <taxon>Bacillati</taxon>
        <taxon>Bacillota</taxon>
        <taxon>Bacilli</taxon>
        <taxon>Bacillales</taxon>
        <taxon>Bacillaceae</taxon>
        <taxon>Neobacillus</taxon>
    </lineage>
</organism>
<evidence type="ECO:0000313" key="2">
    <source>
        <dbReference type="Proteomes" id="UP000284416"/>
    </source>
</evidence>
<name>A0A417YQ12_9BACI</name>
<comment type="caution">
    <text evidence="1">The sequence shown here is derived from an EMBL/GenBank/DDBJ whole genome shotgun (WGS) entry which is preliminary data.</text>
</comment>
<dbReference type="AlphaFoldDB" id="A0A417YQ12"/>
<proteinExistence type="predicted"/>
<evidence type="ECO:0000313" key="1">
    <source>
        <dbReference type="EMBL" id="RHW36058.1"/>
    </source>
</evidence>
<dbReference type="RefSeq" id="WP_118923154.1">
    <property type="nucleotide sequence ID" value="NZ_QWEG01000012.1"/>
</dbReference>
<keyword evidence="2" id="KW-1185">Reference proteome</keyword>
<protein>
    <submittedName>
        <fullName evidence="1">Uncharacterized protein</fullName>
    </submittedName>
</protein>
<accession>A0A417YQ12</accession>
<reference evidence="1 2" key="1">
    <citation type="journal article" date="2017" name="Int. J. Syst. Evol. Microbiol.">
        <title>Bacillus notoginsengisoli sp. nov., a novel bacterium isolated from the rhizosphere of Panax notoginseng.</title>
        <authorList>
            <person name="Zhang M.Y."/>
            <person name="Cheng J."/>
            <person name="Cai Y."/>
            <person name="Zhang T.Y."/>
            <person name="Wu Y.Y."/>
            <person name="Manikprabhu D."/>
            <person name="Li W.J."/>
            <person name="Zhang Y.X."/>
        </authorList>
    </citation>
    <scope>NUCLEOTIDE SEQUENCE [LARGE SCALE GENOMIC DNA]</scope>
    <source>
        <strain evidence="1 2">JCM 30743</strain>
    </source>
</reference>